<dbReference type="EMBL" id="CP009814">
    <property type="protein sequence ID" value="ATZ54283.1"/>
    <property type="molecule type" value="Genomic_DNA"/>
</dbReference>
<reference evidence="2 3" key="3">
    <citation type="journal article" date="2017" name="Mol. Plant Pathol.">
        <title>A gapless genome sequence of the fungus Botrytis cinerea.</title>
        <authorList>
            <person name="Van Kan J.A."/>
            <person name="Stassen J.H."/>
            <person name="Mosbach A."/>
            <person name="Van Der Lee T.A."/>
            <person name="Faino L."/>
            <person name="Farmer A.D."/>
            <person name="Papasotiriou D.G."/>
            <person name="Zhou S."/>
            <person name="Seidl M.F."/>
            <person name="Cottam E."/>
            <person name="Edel D."/>
            <person name="Hahn M."/>
            <person name="Schwartz D.C."/>
            <person name="Dietrich R.A."/>
            <person name="Widdison S."/>
            <person name="Scalliet G."/>
        </authorList>
    </citation>
    <scope>NUCLEOTIDE SEQUENCE [LARGE SCALE GENOMIC DNA]</scope>
    <source>
        <strain evidence="2 3">B05.10</strain>
    </source>
</reference>
<dbReference type="AlphaFoldDB" id="A0A384JUP5"/>
<feature type="compositionally biased region" description="Polar residues" evidence="1">
    <location>
        <begin position="57"/>
        <end position="67"/>
    </location>
</feature>
<gene>
    <name evidence="2" type="ORF">BCIN_10g02970</name>
</gene>
<dbReference type="KEGG" id="bfu:BCIN_10g02970"/>
<evidence type="ECO:0000313" key="2">
    <source>
        <dbReference type="EMBL" id="ATZ54283.1"/>
    </source>
</evidence>
<name>A0A384JUP5_BOTFB</name>
<protein>
    <submittedName>
        <fullName evidence="2">Uncharacterized protein</fullName>
    </submittedName>
</protein>
<keyword evidence="3" id="KW-1185">Reference proteome</keyword>
<dbReference type="VEuPathDB" id="FungiDB:Bcin10g02970"/>
<reference evidence="2 3" key="1">
    <citation type="journal article" date="2011" name="PLoS Genet.">
        <title>Genomic analysis of the necrotrophic fungal pathogens Sclerotinia sclerotiorum and Botrytis cinerea.</title>
        <authorList>
            <person name="Amselem J."/>
            <person name="Cuomo C.A."/>
            <person name="van Kan J.A."/>
            <person name="Viaud M."/>
            <person name="Benito E.P."/>
            <person name="Couloux A."/>
            <person name="Coutinho P.M."/>
            <person name="de Vries R.P."/>
            <person name="Dyer P.S."/>
            <person name="Fillinger S."/>
            <person name="Fournier E."/>
            <person name="Gout L."/>
            <person name="Hahn M."/>
            <person name="Kohn L."/>
            <person name="Lapalu N."/>
            <person name="Plummer K.M."/>
            <person name="Pradier J.M."/>
            <person name="Quevillon E."/>
            <person name="Sharon A."/>
            <person name="Simon A."/>
            <person name="ten Have A."/>
            <person name="Tudzynski B."/>
            <person name="Tudzynski P."/>
            <person name="Wincker P."/>
            <person name="Andrew M."/>
            <person name="Anthouard V."/>
            <person name="Beever R.E."/>
            <person name="Beffa R."/>
            <person name="Benoit I."/>
            <person name="Bouzid O."/>
            <person name="Brault B."/>
            <person name="Chen Z."/>
            <person name="Choquer M."/>
            <person name="Collemare J."/>
            <person name="Cotton P."/>
            <person name="Danchin E.G."/>
            <person name="Da Silva C."/>
            <person name="Gautier A."/>
            <person name="Giraud C."/>
            <person name="Giraud T."/>
            <person name="Gonzalez C."/>
            <person name="Grossetete S."/>
            <person name="Guldener U."/>
            <person name="Henrissat B."/>
            <person name="Howlett B.J."/>
            <person name="Kodira C."/>
            <person name="Kretschmer M."/>
            <person name="Lappartient A."/>
            <person name="Leroch M."/>
            <person name="Levis C."/>
            <person name="Mauceli E."/>
            <person name="Neuveglise C."/>
            <person name="Oeser B."/>
            <person name="Pearson M."/>
            <person name="Poulain J."/>
            <person name="Poussereau N."/>
            <person name="Quesneville H."/>
            <person name="Rascle C."/>
            <person name="Schumacher J."/>
            <person name="Segurens B."/>
            <person name="Sexton A."/>
            <person name="Silva E."/>
            <person name="Sirven C."/>
            <person name="Soanes D.M."/>
            <person name="Talbot N.J."/>
            <person name="Templeton M."/>
            <person name="Yandava C."/>
            <person name="Yarden O."/>
            <person name="Zeng Q."/>
            <person name="Rollins J.A."/>
            <person name="Lebrun M.H."/>
            <person name="Dickman M."/>
        </authorList>
    </citation>
    <scope>NUCLEOTIDE SEQUENCE [LARGE SCALE GENOMIC DNA]</scope>
    <source>
        <strain evidence="2 3">B05.10</strain>
    </source>
</reference>
<dbReference type="GeneID" id="36394572"/>
<sequence>MPEKHEFDVRTLRRGSQSSELERHSLPPDIYDSPRPSVSPPPYCVQDEYPPCDPGHLSTTDDPSNEQLATTTKIHDPEQYPQVLQRRKNYDTVNLTYRPGKQPPNNKIGARRNRGHFRSEIWKSSEETPRLRTIQTSKPRRYFSRTFPADSLTQPHLDQCYNRPYGFCLRTPLQEEHENTKSAQDLCLELDHLQKQIRYLKSAVIPVEKEFHSPAAQLPKYGNDDPQSEILIMAERERMISQRMQWLQNQLVIIWREVERTERAHKYTVEELTRVSDSNDRLAQPFRDMARAMNERNLGRRWLQGKIPWANAVHIGSEVPDFAMILTRERVMTEGL</sequence>
<reference evidence="2 3" key="2">
    <citation type="journal article" date="2012" name="Eukaryot. Cell">
        <title>Genome update of Botrytis cinerea strains B05.10 and T4.</title>
        <authorList>
            <person name="Staats M."/>
            <person name="van Kan J.A."/>
        </authorList>
    </citation>
    <scope>NUCLEOTIDE SEQUENCE [LARGE SCALE GENOMIC DNA]</scope>
    <source>
        <strain evidence="2 3">B05.10</strain>
    </source>
</reference>
<dbReference type="RefSeq" id="XP_024551328.1">
    <property type="nucleotide sequence ID" value="XM_024695534.1"/>
</dbReference>
<organism evidence="2 3">
    <name type="scientific">Botryotinia fuckeliana (strain B05.10)</name>
    <name type="common">Noble rot fungus</name>
    <name type="synonym">Botrytis cinerea</name>
    <dbReference type="NCBI Taxonomy" id="332648"/>
    <lineage>
        <taxon>Eukaryota</taxon>
        <taxon>Fungi</taxon>
        <taxon>Dikarya</taxon>
        <taxon>Ascomycota</taxon>
        <taxon>Pezizomycotina</taxon>
        <taxon>Leotiomycetes</taxon>
        <taxon>Helotiales</taxon>
        <taxon>Sclerotiniaceae</taxon>
        <taxon>Botrytis</taxon>
    </lineage>
</organism>
<evidence type="ECO:0000256" key="1">
    <source>
        <dbReference type="SAM" id="MobiDB-lite"/>
    </source>
</evidence>
<dbReference type="OrthoDB" id="3529418at2759"/>
<accession>A0A384JUP5</accession>
<feature type="region of interest" description="Disordered" evidence="1">
    <location>
        <begin position="1"/>
        <end position="67"/>
    </location>
</feature>
<dbReference type="Proteomes" id="UP000001798">
    <property type="component" value="Chromosome 10"/>
</dbReference>
<proteinExistence type="predicted"/>
<feature type="compositionally biased region" description="Basic and acidic residues" evidence="1">
    <location>
        <begin position="1"/>
        <end position="11"/>
    </location>
</feature>
<evidence type="ECO:0000313" key="3">
    <source>
        <dbReference type="Proteomes" id="UP000001798"/>
    </source>
</evidence>